<reference evidence="1 3" key="1">
    <citation type="journal article" date="2008" name="Science">
        <title>The Physcomitrella genome reveals evolutionary insights into the conquest of land by plants.</title>
        <authorList>
            <person name="Rensing S."/>
            <person name="Lang D."/>
            <person name="Zimmer A."/>
            <person name="Terry A."/>
            <person name="Salamov A."/>
            <person name="Shapiro H."/>
            <person name="Nishiyama T."/>
            <person name="Perroud P.-F."/>
            <person name="Lindquist E."/>
            <person name="Kamisugi Y."/>
            <person name="Tanahashi T."/>
            <person name="Sakakibara K."/>
            <person name="Fujita T."/>
            <person name="Oishi K."/>
            <person name="Shin-I T."/>
            <person name="Kuroki Y."/>
            <person name="Toyoda A."/>
            <person name="Suzuki Y."/>
            <person name="Hashimoto A."/>
            <person name="Yamaguchi K."/>
            <person name="Sugano A."/>
            <person name="Kohara Y."/>
            <person name="Fujiyama A."/>
            <person name="Anterola A."/>
            <person name="Aoki S."/>
            <person name="Ashton N."/>
            <person name="Barbazuk W.B."/>
            <person name="Barker E."/>
            <person name="Bennetzen J."/>
            <person name="Bezanilla M."/>
            <person name="Blankenship R."/>
            <person name="Cho S.H."/>
            <person name="Dutcher S."/>
            <person name="Estelle M."/>
            <person name="Fawcett J.A."/>
            <person name="Gundlach H."/>
            <person name="Hanada K."/>
            <person name="Heyl A."/>
            <person name="Hicks K.A."/>
            <person name="Hugh J."/>
            <person name="Lohr M."/>
            <person name="Mayer K."/>
            <person name="Melkozernov A."/>
            <person name="Murata T."/>
            <person name="Nelson D."/>
            <person name="Pils B."/>
            <person name="Prigge M."/>
            <person name="Reiss B."/>
            <person name="Renner T."/>
            <person name="Rombauts S."/>
            <person name="Rushton P."/>
            <person name="Sanderfoot A."/>
            <person name="Schween G."/>
            <person name="Shiu S.-H."/>
            <person name="Stueber K."/>
            <person name="Theodoulou F.L."/>
            <person name="Tu H."/>
            <person name="Van de Peer Y."/>
            <person name="Verrier P.J."/>
            <person name="Waters E."/>
            <person name="Wood A."/>
            <person name="Yang L."/>
            <person name="Cove D."/>
            <person name="Cuming A."/>
            <person name="Hasebe M."/>
            <person name="Lucas S."/>
            <person name="Mishler D.B."/>
            <person name="Reski R."/>
            <person name="Grigoriev I."/>
            <person name="Quatrano R.S."/>
            <person name="Boore J.L."/>
        </authorList>
    </citation>
    <scope>NUCLEOTIDE SEQUENCE [LARGE SCALE GENOMIC DNA]</scope>
    <source>
        <strain evidence="2 3">cv. Gransden 2004</strain>
    </source>
</reference>
<evidence type="ECO:0000313" key="2">
    <source>
        <dbReference type="EnsemblPlants" id="PAC:32933357.CDS.1"/>
    </source>
</evidence>
<name>A0A2K1L1J4_PHYPA</name>
<dbReference type="Gramene" id="Pp3c2_14550V3.1">
    <property type="protein sequence ID" value="PAC:32933357.CDS.1"/>
    <property type="gene ID" value="Pp3c2_14550"/>
</dbReference>
<dbReference type="AlphaFoldDB" id="A0A2K1L1J4"/>
<reference evidence="1 3" key="2">
    <citation type="journal article" date="2018" name="Plant J.">
        <title>The Physcomitrella patens chromosome-scale assembly reveals moss genome structure and evolution.</title>
        <authorList>
            <person name="Lang D."/>
            <person name="Ullrich K.K."/>
            <person name="Murat F."/>
            <person name="Fuchs J."/>
            <person name="Jenkins J."/>
            <person name="Haas F.B."/>
            <person name="Piednoel M."/>
            <person name="Gundlach H."/>
            <person name="Van Bel M."/>
            <person name="Meyberg R."/>
            <person name="Vives C."/>
            <person name="Morata J."/>
            <person name="Symeonidi A."/>
            <person name="Hiss M."/>
            <person name="Muchero W."/>
            <person name="Kamisugi Y."/>
            <person name="Saleh O."/>
            <person name="Blanc G."/>
            <person name="Decker E.L."/>
            <person name="van Gessel N."/>
            <person name="Grimwood J."/>
            <person name="Hayes R.D."/>
            <person name="Graham S.W."/>
            <person name="Gunter L.E."/>
            <person name="McDaniel S.F."/>
            <person name="Hoernstein S.N.W."/>
            <person name="Larsson A."/>
            <person name="Li F.W."/>
            <person name="Perroud P.F."/>
            <person name="Phillips J."/>
            <person name="Ranjan P."/>
            <person name="Rokshar D.S."/>
            <person name="Rothfels C.J."/>
            <person name="Schneider L."/>
            <person name="Shu S."/>
            <person name="Stevenson D.W."/>
            <person name="Thummler F."/>
            <person name="Tillich M."/>
            <person name="Villarreal Aguilar J.C."/>
            <person name="Widiez T."/>
            <person name="Wong G.K."/>
            <person name="Wymore A."/>
            <person name="Zhang Y."/>
            <person name="Zimmer A.D."/>
            <person name="Quatrano R.S."/>
            <person name="Mayer K.F.X."/>
            <person name="Goodstein D."/>
            <person name="Casacuberta J.M."/>
            <person name="Vandepoele K."/>
            <person name="Reski R."/>
            <person name="Cuming A.C."/>
            <person name="Tuskan G.A."/>
            <person name="Maumus F."/>
            <person name="Salse J."/>
            <person name="Schmutz J."/>
            <person name="Rensing S.A."/>
        </authorList>
    </citation>
    <scope>NUCLEOTIDE SEQUENCE [LARGE SCALE GENOMIC DNA]</scope>
    <source>
        <strain evidence="2 3">cv. Gransden 2004</strain>
    </source>
</reference>
<evidence type="ECO:0000313" key="1">
    <source>
        <dbReference type="EMBL" id="PNR59896.1"/>
    </source>
</evidence>
<gene>
    <name evidence="1" type="ORF">PHYPA_002688</name>
</gene>
<reference evidence="2" key="3">
    <citation type="submission" date="2020-12" db="UniProtKB">
        <authorList>
            <consortium name="EnsemblPlants"/>
        </authorList>
    </citation>
    <scope>IDENTIFICATION</scope>
</reference>
<dbReference type="EMBL" id="ABEU02000002">
    <property type="protein sequence ID" value="PNR59896.1"/>
    <property type="molecule type" value="Genomic_DNA"/>
</dbReference>
<organism evidence="1">
    <name type="scientific">Physcomitrium patens</name>
    <name type="common">Spreading-leaved earth moss</name>
    <name type="synonym">Physcomitrella patens</name>
    <dbReference type="NCBI Taxonomy" id="3218"/>
    <lineage>
        <taxon>Eukaryota</taxon>
        <taxon>Viridiplantae</taxon>
        <taxon>Streptophyta</taxon>
        <taxon>Embryophyta</taxon>
        <taxon>Bryophyta</taxon>
        <taxon>Bryophytina</taxon>
        <taxon>Bryopsida</taxon>
        <taxon>Funariidae</taxon>
        <taxon>Funariales</taxon>
        <taxon>Funariaceae</taxon>
        <taxon>Physcomitrium</taxon>
    </lineage>
</organism>
<protein>
    <submittedName>
        <fullName evidence="1 2">Uncharacterized protein</fullName>
    </submittedName>
</protein>
<sequence>MLLSKKHGDQINICNMYSIARFRSYSCEPSFAESARLRPCCHLERIRVADPFQSIASFLR</sequence>
<dbReference type="EnsemblPlants" id="Pp3c2_14550V3.1">
    <property type="protein sequence ID" value="PAC:32933357.CDS.1"/>
    <property type="gene ID" value="Pp3c2_14550"/>
</dbReference>
<dbReference type="Proteomes" id="UP000006727">
    <property type="component" value="Chromosome 2"/>
</dbReference>
<accession>A0A2K1L1J4</accession>
<evidence type="ECO:0000313" key="3">
    <source>
        <dbReference type="Proteomes" id="UP000006727"/>
    </source>
</evidence>
<keyword evidence="3" id="KW-1185">Reference proteome</keyword>
<dbReference type="InParanoid" id="A0A2K1L1J4"/>
<proteinExistence type="predicted"/>